<dbReference type="PANTHER" id="PTHR11229">
    <property type="entry name" value="50S RIBOSOMAL PROTEIN L3"/>
    <property type="match status" value="1"/>
</dbReference>
<dbReference type="AlphaFoldDB" id="A0A0R2RKG9"/>
<dbReference type="GO" id="GO:0022625">
    <property type="term" value="C:cytosolic large ribosomal subunit"/>
    <property type="evidence" value="ECO:0007669"/>
    <property type="project" value="TreeGrafter"/>
</dbReference>
<evidence type="ECO:0000256" key="2">
    <source>
        <dbReference type="ARBA" id="ARBA00022730"/>
    </source>
</evidence>
<evidence type="ECO:0000256" key="1">
    <source>
        <dbReference type="ARBA" id="ARBA00006540"/>
    </source>
</evidence>
<dbReference type="Proteomes" id="UP000051269">
    <property type="component" value="Unassembled WGS sequence"/>
</dbReference>
<name>A0A0R2RKG9_9BACT</name>
<dbReference type="FunFam" id="2.40.30.10:FF:000004">
    <property type="entry name" value="50S ribosomal protein L3"/>
    <property type="match status" value="1"/>
</dbReference>
<keyword evidence="5 7" id="KW-0687">Ribonucleoprotein</keyword>
<dbReference type="InterPro" id="IPR000597">
    <property type="entry name" value="Ribosomal_uL3"/>
</dbReference>
<gene>
    <name evidence="7" type="primary">rplC</name>
    <name evidence="8" type="ORF">ABR82_05780</name>
</gene>
<comment type="subunit">
    <text evidence="7">Part of the 50S ribosomal subunit. Forms a cluster with proteins L14 and L19.</text>
</comment>
<dbReference type="PANTHER" id="PTHR11229:SF16">
    <property type="entry name" value="LARGE RIBOSOMAL SUBUNIT PROTEIN UL3C"/>
    <property type="match status" value="1"/>
</dbReference>
<evidence type="ECO:0000256" key="7">
    <source>
        <dbReference type="HAMAP-Rule" id="MF_01325"/>
    </source>
</evidence>
<evidence type="ECO:0000256" key="4">
    <source>
        <dbReference type="ARBA" id="ARBA00022980"/>
    </source>
</evidence>
<dbReference type="SUPFAM" id="SSF50447">
    <property type="entry name" value="Translation proteins"/>
    <property type="match status" value="1"/>
</dbReference>
<comment type="function">
    <text evidence="7">One of the primary rRNA binding proteins, it binds directly near the 3'-end of the 23S rRNA, where it nucleates assembly of the 50S subunit.</text>
</comment>
<dbReference type="GO" id="GO:0006412">
    <property type="term" value="P:translation"/>
    <property type="evidence" value="ECO:0007669"/>
    <property type="project" value="UniProtKB-UniRule"/>
</dbReference>
<accession>A0A0R2RKG9</accession>
<keyword evidence="2 7" id="KW-0699">rRNA-binding</keyword>
<dbReference type="NCBIfam" id="TIGR03625">
    <property type="entry name" value="L3_bact"/>
    <property type="match status" value="1"/>
</dbReference>
<reference evidence="8 9" key="1">
    <citation type="submission" date="2015-10" db="EMBL/GenBank/DDBJ databases">
        <title>Metagenome-Assembled Genomes uncover a global brackish microbiome.</title>
        <authorList>
            <person name="Hugerth L.W."/>
            <person name="Larsson J."/>
            <person name="Alneberg J."/>
            <person name="Lindh M.V."/>
            <person name="Legrand C."/>
            <person name="Pinhassi J."/>
            <person name="Andersson A.F."/>
        </authorList>
    </citation>
    <scope>NUCLEOTIDE SEQUENCE [LARGE SCALE GENOMIC DNA]</scope>
    <source>
        <strain evidence="8">BACL18 MAG-120507-bin52</strain>
    </source>
</reference>
<protein>
    <recommendedName>
        <fullName evidence="6 7">Large ribosomal subunit protein uL3</fullName>
    </recommendedName>
</protein>
<dbReference type="GO" id="GO:0019843">
    <property type="term" value="F:rRNA binding"/>
    <property type="evidence" value="ECO:0007669"/>
    <property type="project" value="UniProtKB-UniRule"/>
</dbReference>
<keyword evidence="3 7" id="KW-0694">RNA-binding</keyword>
<keyword evidence="4 7" id="KW-0689">Ribosomal protein</keyword>
<dbReference type="GO" id="GO:0003735">
    <property type="term" value="F:structural constituent of ribosome"/>
    <property type="evidence" value="ECO:0007669"/>
    <property type="project" value="UniProtKB-UniRule"/>
</dbReference>
<evidence type="ECO:0000256" key="6">
    <source>
        <dbReference type="ARBA" id="ARBA00035243"/>
    </source>
</evidence>
<comment type="caution">
    <text evidence="8">The sequence shown here is derived from an EMBL/GenBank/DDBJ whole genome shotgun (WGS) entry which is preliminary data.</text>
</comment>
<dbReference type="InterPro" id="IPR019927">
    <property type="entry name" value="Ribosomal_uL3_bac/org-type"/>
</dbReference>
<dbReference type="HAMAP" id="MF_01325_B">
    <property type="entry name" value="Ribosomal_uL3_B"/>
    <property type="match status" value="1"/>
</dbReference>
<evidence type="ECO:0000313" key="9">
    <source>
        <dbReference type="Proteomes" id="UP000051269"/>
    </source>
</evidence>
<proteinExistence type="inferred from homology"/>
<dbReference type="EMBL" id="LIBO01000001">
    <property type="protein sequence ID" value="KRO63263.1"/>
    <property type="molecule type" value="Genomic_DNA"/>
</dbReference>
<evidence type="ECO:0000256" key="5">
    <source>
        <dbReference type="ARBA" id="ARBA00023274"/>
    </source>
</evidence>
<evidence type="ECO:0000256" key="3">
    <source>
        <dbReference type="ARBA" id="ARBA00022884"/>
    </source>
</evidence>
<comment type="similarity">
    <text evidence="1 7">Belongs to the universal ribosomal protein uL3 family.</text>
</comment>
<organism evidence="8 9">
    <name type="scientific">Verrucomicrobia subdivision 6 bacterium BACL9 MAG-120507-bin52</name>
    <dbReference type="NCBI Taxonomy" id="1655590"/>
    <lineage>
        <taxon>Bacteria</taxon>
        <taxon>Pseudomonadati</taxon>
        <taxon>Verrucomicrobiota</taxon>
        <taxon>Verrucomicrobiia</taxon>
        <taxon>Verrucomicrobiales</taxon>
        <taxon>Verrucomicrobia subdivision 6</taxon>
    </lineage>
</organism>
<dbReference type="Pfam" id="PF00297">
    <property type="entry name" value="Ribosomal_L3"/>
    <property type="match status" value="1"/>
</dbReference>
<evidence type="ECO:0000313" key="8">
    <source>
        <dbReference type="EMBL" id="KRO63263.1"/>
    </source>
</evidence>
<sequence>MIERFGMIGKKVGMTRIYDDQGLATAVTVISAEINTVYELRTPEKNKVKAVVMGMGERKSSRTNKPQRVAFEKAGRKNPLFLRQFRAAPADLAVGTEVAVTRFKAGQLVDVYGLSKGKGFHGVMRKHNFAGQADAHGSTTHRRNGSIGCRSTPGRVYKNAGMPGHLGLDNCTIQNLKVMQVREVEKLLLVRGAIPGANGSVVIVRDAKKVALKA</sequence>
<dbReference type="InterPro" id="IPR009000">
    <property type="entry name" value="Transl_B-barrel_sf"/>
</dbReference>
<dbReference type="Gene3D" id="2.40.30.10">
    <property type="entry name" value="Translation factors"/>
    <property type="match status" value="2"/>
</dbReference>